<dbReference type="OrthoDB" id="752671at2759"/>
<dbReference type="Proteomes" id="UP000623129">
    <property type="component" value="Unassembled WGS sequence"/>
</dbReference>
<sequence>MKELLQTNNTTSFHIPLTAERMCDQDNKLNLRKPKKDAISESKLNSLHRWRSRSIDGASRPRVGSEWQELRRVNSTPNSATRSLPKWHYVMFGPAKVPSKMDMKDMRDRQVRNNLCEGIQRTRFSKRPWKFLQSLSCKAVEIGVVAEPPFAIDFIPNISC</sequence>
<evidence type="ECO:0000313" key="1">
    <source>
        <dbReference type="EMBL" id="KAF3339275.1"/>
    </source>
</evidence>
<organism evidence="1 2">
    <name type="scientific">Carex littledalei</name>
    <dbReference type="NCBI Taxonomy" id="544730"/>
    <lineage>
        <taxon>Eukaryota</taxon>
        <taxon>Viridiplantae</taxon>
        <taxon>Streptophyta</taxon>
        <taxon>Embryophyta</taxon>
        <taxon>Tracheophyta</taxon>
        <taxon>Spermatophyta</taxon>
        <taxon>Magnoliopsida</taxon>
        <taxon>Liliopsida</taxon>
        <taxon>Poales</taxon>
        <taxon>Cyperaceae</taxon>
        <taxon>Cyperoideae</taxon>
        <taxon>Cariceae</taxon>
        <taxon>Carex</taxon>
        <taxon>Carex subgen. Euthyceras</taxon>
    </lineage>
</organism>
<accession>A0A833QZJ4</accession>
<protein>
    <submittedName>
        <fullName evidence="1">Serine/arginine repetitive matrix protein 1-like protein</fullName>
    </submittedName>
</protein>
<name>A0A833QZJ4_9POAL</name>
<evidence type="ECO:0000313" key="2">
    <source>
        <dbReference type="Proteomes" id="UP000623129"/>
    </source>
</evidence>
<dbReference type="AlphaFoldDB" id="A0A833QZJ4"/>
<comment type="caution">
    <text evidence="1">The sequence shown here is derived from an EMBL/GenBank/DDBJ whole genome shotgun (WGS) entry which is preliminary data.</text>
</comment>
<gene>
    <name evidence="1" type="ORF">FCM35_KLT16746</name>
</gene>
<dbReference type="EMBL" id="SWLB01000004">
    <property type="protein sequence ID" value="KAF3339275.1"/>
    <property type="molecule type" value="Genomic_DNA"/>
</dbReference>
<dbReference type="PANTHER" id="PTHR34130:SF5">
    <property type="entry name" value="OS08G0243800 PROTEIN"/>
    <property type="match status" value="1"/>
</dbReference>
<proteinExistence type="predicted"/>
<reference evidence="1" key="1">
    <citation type="submission" date="2020-01" db="EMBL/GenBank/DDBJ databases">
        <title>Genome sequence of Kobresia littledalei, the first chromosome-level genome in the family Cyperaceae.</title>
        <authorList>
            <person name="Qu G."/>
        </authorList>
    </citation>
    <scope>NUCLEOTIDE SEQUENCE</scope>
    <source>
        <strain evidence="1">C.B.Clarke</strain>
        <tissue evidence="1">Leaf</tissue>
    </source>
</reference>
<keyword evidence="2" id="KW-1185">Reference proteome</keyword>
<dbReference type="PANTHER" id="PTHR34130">
    <property type="entry name" value="OS08G0243800 PROTEIN"/>
    <property type="match status" value="1"/>
</dbReference>